<keyword evidence="4" id="KW-1185">Reference proteome</keyword>
<dbReference type="OrthoDB" id="6379745at2759"/>
<feature type="transmembrane region" description="Helical" evidence="1">
    <location>
        <begin position="293"/>
        <end position="314"/>
    </location>
</feature>
<keyword evidence="1" id="KW-1133">Transmembrane helix</keyword>
<reference evidence="3 4" key="1">
    <citation type="journal article" date="2018" name="Nat. Ecol. Evol.">
        <title>Genomic signatures of mitonuclear coevolution across populations of Tigriopus californicus.</title>
        <authorList>
            <person name="Barreto F.S."/>
            <person name="Watson E.T."/>
            <person name="Lima T.G."/>
            <person name="Willett C.S."/>
            <person name="Edmands S."/>
            <person name="Li W."/>
            <person name="Burton R.S."/>
        </authorList>
    </citation>
    <scope>NUCLEOTIDE SEQUENCE [LARGE SCALE GENOMIC DNA]</scope>
    <source>
        <strain evidence="3 4">San Diego</strain>
    </source>
</reference>
<protein>
    <recommendedName>
        <fullName evidence="5">EGF-like domain-containing protein</fullName>
    </recommendedName>
</protein>
<accession>A0A553NT70</accession>
<evidence type="ECO:0000256" key="2">
    <source>
        <dbReference type="SAM" id="SignalP"/>
    </source>
</evidence>
<evidence type="ECO:0000256" key="1">
    <source>
        <dbReference type="SAM" id="Phobius"/>
    </source>
</evidence>
<feature type="signal peptide" evidence="2">
    <location>
        <begin position="1"/>
        <end position="30"/>
    </location>
</feature>
<sequence length="349" mass="38357">MDQGWSWWSPKSSVLLLVTSLLMLPAGLKAIDRNARECQMWANLENKTLPLQNQGHLNCTTNDHCTGFDCVGMYQDKALSFGMRVLPCQDPPGVEVFGSAPQFNTENFSHVFTHRSQYDLPGHLLNLSMLPQSIMDANTDDLHGKFEVHIKRNPERKSLVMGLIVRGCIDKTCISKQNIFSDAEIPVPECTNHVDHGIKTDSVCSMKQLNNCGSNQVCVQQHENNPEGLCECMMGFSKHRDGTCVSPVIDDQIHPEISNRVPKSANPVPHVDVNAVKSVADSSESTGGGSTTLAVVLSVLAAVVLMGVAAFLVFRTRMAPRLRARLTSTPYEDIVIGRRSESTQNVVEA</sequence>
<dbReference type="EMBL" id="VCGU01000010">
    <property type="protein sequence ID" value="TRY68627.1"/>
    <property type="molecule type" value="Genomic_DNA"/>
</dbReference>
<keyword evidence="2" id="KW-0732">Signal</keyword>
<dbReference type="OMA" id="EHELCQQ"/>
<evidence type="ECO:0000313" key="4">
    <source>
        <dbReference type="Proteomes" id="UP000318571"/>
    </source>
</evidence>
<feature type="chain" id="PRO_5022204340" description="EGF-like domain-containing protein" evidence="2">
    <location>
        <begin position="31"/>
        <end position="349"/>
    </location>
</feature>
<keyword evidence="1" id="KW-0472">Membrane</keyword>
<dbReference type="Proteomes" id="UP000318571">
    <property type="component" value="Chromosome 1"/>
</dbReference>
<comment type="caution">
    <text evidence="3">The sequence shown here is derived from an EMBL/GenBank/DDBJ whole genome shotgun (WGS) entry which is preliminary data.</text>
</comment>
<dbReference type="AlphaFoldDB" id="A0A553NT70"/>
<gene>
    <name evidence="3" type="ORF">TCAL_15087</name>
</gene>
<evidence type="ECO:0000313" key="3">
    <source>
        <dbReference type="EMBL" id="TRY68627.1"/>
    </source>
</evidence>
<proteinExistence type="predicted"/>
<evidence type="ECO:0008006" key="5">
    <source>
        <dbReference type="Google" id="ProtNLM"/>
    </source>
</evidence>
<organism evidence="3 4">
    <name type="scientific">Tigriopus californicus</name>
    <name type="common">Marine copepod</name>
    <dbReference type="NCBI Taxonomy" id="6832"/>
    <lineage>
        <taxon>Eukaryota</taxon>
        <taxon>Metazoa</taxon>
        <taxon>Ecdysozoa</taxon>
        <taxon>Arthropoda</taxon>
        <taxon>Crustacea</taxon>
        <taxon>Multicrustacea</taxon>
        <taxon>Hexanauplia</taxon>
        <taxon>Copepoda</taxon>
        <taxon>Harpacticoida</taxon>
        <taxon>Harpacticidae</taxon>
        <taxon>Tigriopus</taxon>
    </lineage>
</organism>
<name>A0A553NT70_TIGCA</name>
<keyword evidence="1" id="KW-0812">Transmembrane</keyword>